<dbReference type="SUPFAM" id="SSF55447">
    <property type="entry name" value="CO dehydrogenase flavoprotein C-terminal domain-like"/>
    <property type="match status" value="1"/>
</dbReference>
<dbReference type="FunFam" id="3.30.365.10:FF:000003">
    <property type="entry name" value="Aldehyde oxidase 1"/>
    <property type="match status" value="1"/>
</dbReference>
<evidence type="ECO:0000256" key="3">
    <source>
        <dbReference type="ARBA" id="ARBA00006849"/>
    </source>
</evidence>
<dbReference type="InterPro" id="IPR005107">
    <property type="entry name" value="CO_DH_flav_C"/>
</dbReference>
<feature type="binding site" evidence="21">
    <location>
        <position position="1089"/>
    </location>
    <ligand>
        <name>Mo-molybdopterin</name>
        <dbReference type="ChEBI" id="CHEBI:71302"/>
    </ligand>
    <ligandPart>
        <name>Mo</name>
        <dbReference type="ChEBI" id="CHEBI:28685"/>
    </ligandPart>
</feature>
<feature type="domain" description="2Fe-2S ferredoxin-type" evidence="23">
    <location>
        <begin position="9"/>
        <end position="96"/>
    </location>
</feature>
<dbReference type="GO" id="GO:0071949">
    <property type="term" value="F:FAD binding"/>
    <property type="evidence" value="ECO:0007669"/>
    <property type="project" value="InterPro"/>
</dbReference>
<sequence length="1338" mass="146701">METTEYGGSVLLFFCNGKKVIEKSPDPEMTLLVYLRKKLGLTGTKLGCAEGGCGACTVMVSSYDRNTSKIVHHAVNACLAPVCTVHGAAVTTVEGIGSTKTKLHPVQERIAKAHGSQCGFCTPGIVMSMYALLRNKPQPTMDDIHGAFEGNLCRCTGYRPILQAYKTFTKKGGCCGGGSGGSCQNGPCQSNNADNKEESGLLFDPKEFSKYDPSQDLIFPPDLLLSANEPAQTVRFQGERVTWYQPVTLDELLDLKVKYPHAKLIGGNSEIGVEVKFKNQLYPALVSVTQIPDLTQIKVTADGVVVGSSVSLTRMDEFFKGYINEHPGHTTRIFAAIVEILRWFAGPQIRNVAAVGGNIVTGSPISDLNPIFMAARCTLELVSKSQGSRHVVMDENFFTGYRRNIIQPDEVLKSITVPFTKGNEYFNGYKQSPRREDDIAIVNAGMRVVLDEESNIIQDVSLAYGGMAATTVLALKTMQKLLGKKWDESMLEATFSSLAHDLPLPAGSPGGMESYRKSLTVSFFFKFYLMVLEQISANQPSITSESIPSNFKSATSVHHQQEINATQFYQEVAPGQPKQDPVGRPLVHKSAYKQTTGEAIYIDDMPSIAGELYLAFVMSQKAHAKIISVDPSKALSLEGVHDFVSHKDVLGSNQVGSVFRDEELLASTEVHHVGQPIGAIVADTQALAQRGAKLVQIQYEELEPIITIEDAIAKQSFFPITKGLQNGNVAEALEKSDHVIEGEMKVGGQEHFYLETQCAFAIPKGEDGEMEIFLSTQHPTEAQKITSIALGIPFNRVVCRTKRIGGGFGGKESRSSMLAAISALAANKLNRPVRFMMDRDEDMMSTGGRNPFLGRYKVGFTNEGKLTALDIEMYGNAGFSYDLSAAVLERAVTHIDNVYHFPVTRVYGRLCRTNLPSNTAFRGFGGPQAMVICESFMTDIAIKLGLSQEKVRELNFYTEGDVTPCKQVLTGCQLTRCWDQCLEKSNYETRRKNVDIFNSENRWKKRGLAITPTKFGIAFTARFLNQAGALVHIYTDGSVLVTHGGIEMGQGLHTKMIQVASRTLGIPESKIHLSETDTSKVPNTSPTAASTGSDLNGRAIENACQTLVQRLEPYMHASPKGNWDEWVDAAYRDRVSLSSTGFYKTPDLTYDWEKNEGKLFNYFSWGVGVSEVEIDCLTGDHRTLRTDIVMDVGNSINPAIDIGQIEGAFTQGYGLFTLEDHRWSPKGHLLTRGPGFYKIPGFGDVPPEFNVSLLQNAANHNNTCSSKAVGEPPLFLGSSVFFAIKDAILAARSDEGLGNFMLHSPAVAERIRLACVDQFTKWFPDAEPGTYTPFFVRP</sequence>
<evidence type="ECO:0000256" key="8">
    <source>
        <dbReference type="ARBA" id="ARBA00022714"/>
    </source>
</evidence>
<dbReference type="Gene3D" id="3.30.365.10">
    <property type="entry name" value="Aldehyde oxidase/xanthine dehydrogenase, molybdopterin binding domain"/>
    <property type="match status" value="4"/>
</dbReference>
<evidence type="ECO:0000256" key="1">
    <source>
        <dbReference type="ARBA" id="ARBA00001974"/>
    </source>
</evidence>
<comment type="subunit">
    <text evidence="4">Homodimer.</text>
</comment>
<dbReference type="Pfam" id="PF03450">
    <property type="entry name" value="CO_deh_flav_C"/>
    <property type="match status" value="1"/>
</dbReference>
<evidence type="ECO:0000256" key="20">
    <source>
        <dbReference type="PIRSR" id="PIRSR000127-2"/>
    </source>
</evidence>
<dbReference type="InterPro" id="IPR002346">
    <property type="entry name" value="Mopterin_DH_FAD-bd"/>
</dbReference>
<evidence type="ECO:0000256" key="16">
    <source>
        <dbReference type="ARBA" id="ARBA00034078"/>
    </source>
</evidence>
<dbReference type="GO" id="GO:0005506">
    <property type="term" value="F:iron ion binding"/>
    <property type="evidence" value="ECO:0007669"/>
    <property type="project" value="InterPro"/>
</dbReference>
<evidence type="ECO:0000256" key="13">
    <source>
        <dbReference type="ARBA" id="ARBA00023014"/>
    </source>
</evidence>
<dbReference type="Gene3D" id="3.30.465.10">
    <property type="match status" value="1"/>
</dbReference>
<feature type="binding site" evidence="21">
    <location>
        <position position="808"/>
    </location>
    <ligand>
        <name>Mo-molybdopterin</name>
        <dbReference type="ChEBI" id="CHEBI:71302"/>
    </ligand>
    <ligandPart>
        <name>Mo</name>
        <dbReference type="ChEBI" id="CHEBI:28685"/>
    </ligandPart>
</feature>
<dbReference type="InterPro" id="IPR016166">
    <property type="entry name" value="FAD-bd_PCMH"/>
</dbReference>
<feature type="compositionally biased region" description="Polar residues" evidence="22">
    <location>
        <begin position="1079"/>
        <end position="1094"/>
    </location>
</feature>
<dbReference type="SUPFAM" id="SSF54665">
    <property type="entry name" value="CO dehydrogenase molybdoprotein N-domain-like"/>
    <property type="match status" value="1"/>
</dbReference>
<dbReference type="GO" id="GO:0051537">
    <property type="term" value="F:2 iron, 2 sulfur cluster binding"/>
    <property type="evidence" value="ECO:0007669"/>
    <property type="project" value="UniProtKB-KW"/>
</dbReference>
<dbReference type="PROSITE" id="PS51387">
    <property type="entry name" value="FAD_PCMH"/>
    <property type="match status" value="1"/>
</dbReference>
<reference evidence="25" key="2">
    <citation type="submission" date="2021-01" db="UniProtKB">
        <authorList>
            <consortium name="EnsemblMetazoa"/>
        </authorList>
    </citation>
    <scope>IDENTIFICATION</scope>
</reference>
<evidence type="ECO:0000256" key="11">
    <source>
        <dbReference type="ARBA" id="ARBA00023002"/>
    </source>
</evidence>
<dbReference type="Pfam" id="PF00941">
    <property type="entry name" value="FAD_binding_5"/>
    <property type="match status" value="1"/>
</dbReference>
<dbReference type="InterPro" id="IPR016208">
    <property type="entry name" value="Ald_Oxase/xanthine_DH-like"/>
</dbReference>
<keyword evidence="9 21" id="KW-0479">Metal-binding</keyword>
<evidence type="ECO:0000259" key="24">
    <source>
        <dbReference type="PROSITE" id="PS51387"/>
    </source>
</evidence>
<dbReference type="CDD" id="cd00207">
    <property type="entry name" value="fer2"/>
    <property type="match status" value="1"/>
</dbReference>
<comment type="cofactor">
    <cofactor evidence="16">
        <name>[2Fe-2S] cluster</name>
        <dbReference type="ChEBI" id="CHEBI:190135"/>
    </cofactor>
</comment>
<dbReference type="GO" id="GO:0016491">
    <property type="term" value="F:oxidoreductase activity"/>
    <property type="evidence" value="ECO:0000318"/>
    <property type="project" value="GO_Central"/>
</dbReference>
<accession>A0A7M7PS11</accession>
<evidence type="ECO:0000256" key="21">
    <source>
        <dbReference type="PIRSR" id="PIRSR000127-3"/>
    </source>
</evidence>
<feature type="binding site" evidence="21">
    <location>
        <position position="78"/>
    </location>
    <ligand>
        <name>[2Fe-2S] cluster</name>
        <dbReference type="ChEBI" id="CHEBI:190135"/>
        <label>1</label>
    </ligand>
</feature>
<comment type="subcellular location">
    <subcellularLocation>
        <location evidence="2">Peroxisome</location>
    </subcellularLocation>
</comment>
<feature type="domain" description="FAD-binding PCMH-type" evidence="24">
    <location>
        <begin position="236"/>
        <end position="422"/>
    </location>
</feature>
<comment type="cofactor">
    <cofactor evidence="21">
        <name>Mo-molybdopterin</name>
        <dbReference type="ChEBI" id="CHEBI:71302"/>
    </cofactor>
    <text evidence="21">Binds 1 Mo-molybdopterin (Mo-MPT) cofactor per subunit.</text>
</comment>
<dbReference type="InterPro" id="IPR036683">
    <property type="entry name" value="CO_DH_flav_C_dom_sf"/>
</dbReference>
<dbReference type="InParanoid" id="A0A7M7PS11"/>
<dbReference type="Gene3D" id="3.10.20.30">
    <property type="match status" value="1"/>
</dbReference>
<keyword evidence="14" id="KW-0520">NAD</keyword>
<dbReference type="Pfam" id="PF02738">
    <property type="entry name" value="MoCoBD_1"/>
    <property type="match status" value="1"/>
</dbReference>
<evidence type="ECO:0000256" key="2">
    <source>
        <dbReference type="ARBA" id="ARBA00004275"/>
    </source>
</evidence>
<dbReference type="SMART" id="SM01008">
    <property type="entry name" value="Ald_Xan_dh_C"/>
    <property type="match status" value="1"/>
</dbReference>
<dbReference type="RefSeq" id="XP_030854866.1">
    <property type="nucleotide sequence ID" value="XM_030999006.1"/>
</dbReference>
<dbReference type="SUPFAM" id="SSF47741">
    <property type="entry name" value="CO dehydrogenase ISP C-domain like"/>
    <property type="match status" value="1"/>
</dbReference>
<feature type="binding site" evidence="20">
    <location>
        <position position="924"/>
    </location>
    <ligand>
        <name>substrate</name>
    </ligand>
</feature>
<keyword evidence="12 21" id="KW-0408">Iron</keyword>
<dbReference type="Gene3D" id="3.30.43.10">
    <property type="entry name" value="Uridine Diphospho-n-acetylenolpyruvylglucosamine Reductase, domain 2"/>
    <property type="match status" value="1"/>
</dbReference>
<name>A0A7M7PS11_STRPU</name>
<dbReference type="FunFam" id="3.30.365.10:FF:000004">
    <property type="entry name" value="Xanthine dehydrogenase oxidase"/>
    <property type="match status" value="1"/>
</dbReference>
<dbReference type="NCBIfam" id="TIGR02963">
    <property type="entry name" value="xanthine_xdhA"/>
    <property type="match status" value="1"/>
</dbReference>
<feature type="binding site" evidence="20">
    <location>
        <position position="367"/>
    </location>
    <ligand>
        <name>FAD</name>
        <dbReference type="ChEBI" id="CHEBI:57692"/>
    </ligand>
</feature>
<dbReference type="InterPro" id="IPR036318">
    <property type="entry name" value="FAD-bd_PCMH-like_sf"/>
</dbReference>
<dbReference type="FunFam" id="3.30.390.50:FF:000001">
    <property type="entry name" value="Xanthine dehydrogenase oxidase"/>
    <property type="match status" value="1"/>
</dbReference>
<keyword evidence="7" id="KW-0285">Flavoprotein</keyword>
<evidence type="ECO:0000313" key="26">
    <source>
        <dbReference type="Proteomes" id="UP000007110"/>
    </source>
</evidence>
<reference evidence="26" key="1">
    <citation type="submission" date="2015-02" db="EMBL/GenBank/DDBJ databases">
        <title>Genome sequencing for Strongylocentrotus purpuratus.</title>
        <authorList>
            <person name="Murali S."/>
            <person name="Liu Y."/>
            <person name="Vee V."/>
            <person name="English A."/>
            <person name="Wang M."/>
            <person name="Skinner E."/>
            <person name="Han Y."/>
            <person name="Muzny D.M."/>
            <person name="Worley K.C."/>
            <person name="Gibbs R.A."/>
        </authorList>
    </citation>
    <scope>NUCLEOTIDE SEQUENCE</scope>
</reference>
<dbReference type="KEGG" id="spu:588814"/>
<dbReference type="PROSITE" id="PS51085">
    <property type="entry name" value="2FE2S_FER_2"/>
    <property type="match status" value="1"/>
</dbReference>
<evidence type="ECO:0000256" key="17">
    <source>
        <dbReference type="ARBA" id="ARBA00049017"/>
    </source>
</evidence>
<feature type="binding site" evidence="20">
    <location>
        <position position="412"/>
    </location>
    <ligand>
        <name>FAD</name>
        <dbReference type="ChEBI" id="CHEBI:57692"/>
    </ligand>
</feature>
<dbReference type="FunFam" id="3.90.1170.50:FF:000001">
    <property type="entry name" value="Aldehyde oxidase 1"/>
    <property type="match status" value="1"/>
</dbReference>
<comment type="similarity">
    <text evidence="3">Belongs to the xanthine dehydrogenase family.</text>
</comment>
<protein>
    <recommendedName>
        <fullName evidence="5">xanthine dehydrogenase</fullName>
        <ecNumber evidence="5">1.17.1.4</ecNumber>
    </recommendedName>
</protein>
<dbReference type="GeneID" id="588814"/>
<dbReference type="InterPro" id="IPR036010">
    <property type="entry name" value="2Fe-2S_ferredoxin-like_sf"/>
</dbReference>
<dbReference type="PANTHER" id="PTHR45444">
    <property type="entry name" value="XANTHINE DEHYDROGENASE"/>
    <property type="match status" value="1"/>
</dbReference>
<feature type="binding site" evidence="20">
    <location>
        <position position="812"/>
    </location>
    <ligand>
        <name>substrate</name>
    </ligand>
</feature>
<keyword evidence="10 20" id="KW-0274">FAD</keyword>
<feature type="binding site" evidence="20">
    <location>
        <position position="344"/>
    </location>
    <ligand>
        <name>FAD</name>
        <dbReference type="ChEBI" id="CHEBI:57692"/>
    </ligand>
</feature>
<proteinExistence type="inferred from homology"/>
<evidence type="ECO:0000256" key="22">
    <source>
        <dbReference type="SAM" id="MobiDB-lite"/>
    </source>
</evidence>
<evidence type="ECO:0000256" key="18">
    <source>
        <dbReference type="ARBA" id="ARBA00049517"/>
    </source>
</evidence>
<dbReference type="OrthoDB" id="8300278at2759"/>
<evidence type="ECO:0000259" key="23">
    <source>
        <dbReference type="PROSITE" id="PS51085"/>
    </source>
</evidence>
<dbReference type="InterPro" id="IPR037165">
    <property type="entry name" value="AldOxase/xan_DH_Mopterin-bd_sf"/>
</dbReference>
<dbReference type="PANTHER" id="PTHR45444:SF3">
    <property type="entry name" value="XANTHINE DEHYDROGENASE"/>
    <property type="match status" value="1"/>
</dbReference>
<feature type="binding site" evidence="20">
    <location>
        <position position="890"/>
    </location>
    <ligand>
        <name>substrate</name>
    </ligand>
</feature>
<dbReference type="CTD" id="7498"/>
<feature type="binding site" evidence="20">
    <location>
        <position position="1020"/>
    </location>
    <ligand>
        <name>substrate</name>
    </ligand>
</feature>
<dbReference type="Gene3D" id="3.30.390.50">
    <property type="entry name" value="CO dehydrogenase flavoprotein, C-terminal domain"/>
    <property type="match status" value="1"/>
</dbReference>
<dbReference type="EC" id="1.17.1.4" evidence="5"/>
<evidence type="ECO:0000256" key="19">
    <source>
        <dbReference type="PIRSR" id="PIRSR000127-1"/>
    </source>
</evidence>
<feature type="binding site" evidence="21">
    <location>
        <position position="121"/>
    </location>
    <ligand>
        <name>[2Fe-2S] cluster</name>
        <dbReference type="ChEBI" id="CHEBI:190135"/>
        <label>2</label>
    </ligand>
</feature>
<dbReference type="InterPro" id="IPR046867">
    <property type="entry name" value="AldOxase/xan_DH_MoCoBD2"/>
</dbReference>
<dbReference type="InterPro" id="IPR016169">
    <property type="entry name" value="FAD-bd_PCMH_sub2"/>
</dbReference>
<dbReference type="SUPFAM" id="SSF54292">
    <property type="entry name" value="2Fe-2S ferredoxin-like"/>
    <property type="match status" value="1"/>
</dbReference>
<dbReference type="Pfam" id="PF20256">
    <property type="entry name" value="MoCoBD_2"/>
    <property type="match status" value="1"/>
</dbReference>
<dbReference type="InterPro" id="IPR014307">
    <property type="entry name" value="Xanthine_DH_ssu"/>
</dbReference>
<dbReference type="Pfam" id="PF01799">
    <property type="entry name" value="Fer2_2"/>
    <property type="match status" value="1"/>
</dbReference>
<keyword evidence="11" id="KW-0560">Oxidoreductase</keyword>
<feature type="binding site" evidence="21">
    <location>
        <position position="118"/>
    </location>
    <ligand>
        <name>[2Fe-2S] cluster</name>
        <dbReference type="ChEBI" id="CHEBI:190135"/>
        <label>2</label>
    </ligand>
</feature>
<dbReference type="OMA" id="PHPTQER"/>
<evidence type="ECO:0000313" key="25">
    <source>
        <dbReference type="EnsemblMetazoa" id="XP_030854866"/>
    </source>
</evidence>
<dbReference type="InterPro" id="IPR008274">
    <property type="entry name" value="AldOxase/xan_DH_MoCoBD1"/>
</dbReference>
<dbReference type="EnsemblMetazoa" id="XM_030999006">
    <property type="protein sequence ID" value="XP_030854866"/>
    <property type="gene ID" value="LOC588814"/>
</dbReference>
<dbReference type="Gene3D" id="3.90.1170.50">
    <property type="entry name" value="Aldehyde oxidase/xanthine dehydrogenase, a/b hammerhead"/>
    <property type="match status" value="1"/>
</dbReference>
<dbReference type="Gene3D" id="1.10.150.120">
    <property type="entry name" value="[2Fe-2S]-binding domain"/>
    <property type="match status" value="1"/>
</dbReference>
<feature type="active site" description="Proton acceptor" evidence="19">
    <location>
        <position position="1271"/>
    </location>
</feature>
<dbReference type="InterPro" id="IPR036856">
    <property type="entry name" value="Ald_Oxase/Xan_DH_a/b_sf"/>
</dbReference>
<dbReference type="InterPro" id="IPR006058">
    <property type="entry name" value="2Fe2S_fd_BS"/>
</dbReference>
<dbReference type="InterPro" id="IPR012675">
    <property type="entry name" value="Beta-grasp_dom_sf"/>
</dbReference>
<dbReference type="SUPFAM" id="SSF56176">
    <property type="entry name" value="FAD-binding/transporter-associated domain-like"/>
    <property type="match status" value="1"/>
</dbReference>
<dbReference type="InterPro" id="IPR001041">
    <property type="entry name" value="2Fe-2S_ferredoxin-type"/>
</dbReference>
<feature type="binding site" evidence="21">
    <location>
        <position position="48"/>
    </location>
    <ligand>
        <name>[2Fe-2S] cluster</name>
        <dbReference type="ChEBI" id="CHEBI:190135"/>
        <label>1</label>
    </ligand>
</feature>
<organism evidence="25 26">
    <name type="scientific">Strongylocentrotus purpuratus</name>
    <name type="common">Purple sea urchin</name>
    <dbReference type="NCBI Taxonomy" id="7668"/>
    <lineage>
        <taxon>Eukaryota</taxon>
        <taxon>Metazoa</taxon>
        <taxon>Echinodermata</taxon>
        <taxon>Eleutherozoa</taxon>
        <taxon>Echinozoa</taxon>
        <taxon>Echinoidea</taxon>
        <taxon>Euechinoidea</taxon>
        <taxon>Echinacea</taxon>
        <taxon>Camarodonta</taxon>
        <taxon>Echinidea</taxon>
        <taxon>Strongylocentrotidae</taxon>
        <taxon>Strongylocentrotus</taxon>
    </lineage>
</organism>
<evidence type="ECO:0000256" key="9">
    <source>
        <dbReference type="ARBA" id="ARBA00022723"/>
    </source>
</evidence>
<keyword evidence="26" id="KW-1185">Reference proteome</keyword>
<dbReference type="InterPro" id="IPR002888">
    <property type="entry name" value="2Fe-2S-bd"/>
</dbReference>
<evidence type="ECO:0000256" key="6">
    <source>
        <dbReference type="ARBA" id="ARBA00022505"/>
    </source>
</evidence>
<evidence type="ECO:0000256" key="7">
    <source>
        <dbReference type="ARBA" id="ARBA00022630"/>
    </source>
</evidence>
<dbReference type="Proteomes" id="UP000007110">
    <property type="component" value="Unassembled WGS sequence"/>
</dbReference>
<dbReference type="InterPro" id="IPR016167">
    <property type="entry name" value="FAD-bd_PCMH_sub1"/>
</dbReference>
<evidence type="ECO:0000256" key="12">
    <source>
        <dbReference type="ARBA" id="ARBA00023004"/>
    </source>
</evidence>
<keyword evidence="8 21" id="KW-0001">2Fe-2S</keyword>
<dbReference type="InterPro" id="IPR036884">
    <property type="entry name" value="2Fe-2S-bd_dom_sf"/>
</dbReference>
<dbReference type="SMART" id="SM01092">
    <property type="entry name" value="CO_deh_flav_C"/>
    <property type="match status" value="1"/>
</dbReference>
<comment type="cofactor">
    <cofactor evidence="21">
        <name>[2Fe-2S] cluster</name>
        <dbReference type="ChEBI" id="CHEBI:190135"/>
    </cofactor>
    <text evidence="21">Binds 2 [2Fe-2S] clusters.</text>
</comment>
<dbReference type="PROSITE" id="PS00197">
    <property type="entry name" value="2FE2S_FER_1"/>
    <property type="match status" value="1"/>
</dbReference>
<keyword evidence="15" id="KW-0576">Peroxisome</keyword>
<dbReference type="Pfam" id="PF01315">
    <property type="entry name" value="Ald_Xan_dh_C"/>
    <property type="match status" value="1"/>
</dbReference>
<comment type="cofactor">
    <cofactor evidence="1 20">
        <name>FAD</name>
        <dbReference type="ChEBI" id="CHEBI:57692"/>
    </cofactor>
</comment>
<dbReference type="FunFam" id="3.10.20.30:FF:000015">
    <property type="entry name" value="Aldehyde oxidase 1"/>
    <property type="match status" value="1"/>
</dbReference>
<feature type="binding site" evidence="20">
    <location>
        <position position="430"/>
    </location>
    <ligand>
        <name>FAD</name>
        <dbReference type="ChEBI" id="CHEBI:57692"/>
    </ligand>
</feature>
<evidence type="ECO:0000256" key="15">
    <source>
        <dbReference type="ARBA" id="ARBA00023140"/>
    </source>
</evidence>
<evidence type="ECO:0000256" key="4">
    <source>
        <dbReference type="ARBA" id="ARBA00011738"/>
    </source>
</evidence>
<dbReference type="InterPro" id="IPR000674">
    <property type="entry name" value="Ald_Oxase/Xan_DH_a/b"/>
</dbReference>
<feature type="binding site" evidence="21">
    <location>
        <position position="53"/>
    </location>
    <ligand>
        <name>[2Fe-2S] cluster</name>
        <dbReference type="ChEBI" id="CHEBI:190135"/>
        <label>1</label>
    </ligand>
</feature>
<feature type="binding site" evidence="21">
    <location>
        <position position="153"/>
    </location>
    <ligand>
        <name>[2Fe-2S] cluster</name>
        <dbReference type="ChEBI" id="CHEBI:190135"/>
        <label>2</label>
    </ligand>
</feature>
<evidence type="ECO:0000256" key="10">
    <source>
        <dbReference type="ARBA" id="ARBA00022827"/>
    </source>
</evidence>
<dbReference type="FunFam" id="3.30.465.10:FF:000004">
    <property type="entry name" value="Xanthine dehydrogenase/oxidase"/>
    <property type="match status" value="1"/>
</dbReference>
<dbReference type="FunFam" id="3.30.365.10:FF:000001">
    <property type="entry name" value="Xanthine dehydrogenase oxidase"/>
    <property type="match status" value="1"/>
</dbReference>
<dbReference type="SUPFAM" id="SSF56003">
    <property type="entry name" value="Molybdenum cofactor-binding domain"/>
    <property type="match status" value="1"/>
</dbReference>
<comment type="catalytic activity">
    <reaction evidence="17">
        <text>xanthine + NAD(+) + H2O = urate + NADH + H(+)</text>
        <dbReference type="Rhea" id="RHEA:16669"/>
        <dbReference type="ChEBI" id="CHEBI:15377"/>
        <dbReference type="ChEBI" id="CHEBI:15378"/>
        <dbReference type="ChEBI" id="CHEBI:17712"/>
        <dbReference type="ChEBI" id="CHEBI:17775"/>
        <dbReference type="ChEBI" id="CHEBI:57540"/>
        <dbReference type="ChEBI" id="CHEBI:57945"/>
        <dbReference type="EC" id="1.17.1.4"/>
    </reaction>
</comment>
<feature type="binding site" evidence="21">
    <location>
        <position position="777"/>
    </location>
    <ligand>
        <name>Mo-molybdopterin</name>
        <dbReference type="ChEBI" id="CHEBI:71302"/>
    </ligand>
    <ligandPart>
        <name>Mo</name>
        <dbReference type="ChEBI" id="CHEBI:28685"/>
    </ligandPart>
</feature>
<feature type="binding site" evidence="21">
    <location>
        <position position="56"/>
    </location>
    <ligand>
        <name>[2Fe-2S] cluster</name>
        <dbReference type="ChEBI" id="CHEBI:190135"/>
        <label>1</label>
    </ligand>
</feature>
<evidence type="ECO:0000256" key="14">
    <source>
        <dbReference type="ARBA" id="ARBA00023027"/>
    </source>
</evidence>
<comment type="catalytic activity">
    <reaction evidence="18">
        <text>hypoxanthine + NAD(+) + H2O = xanthine + NADH + H(+)</text>
        <dbReference type="Rhea" id="RHEA:24670"/>
        <dbReference type="ChEBI" id="CHEBI:15377"/>
        <dbReference type="ChEBI" id="CHEBI:15378"/>
        <dbReference type="ChEBI" id="CHEBI:17368"/>
        <dbReference type="ChEBI" id="CHEBI:17712"/>
        <dbReference type="ChEBI" id="CHEBI:57540"/>
        <dbReference type="ChEBI" id="CHEBI:57945"/>
        <dbReference type="EC" id="1.17.1.4"/>
    </reaction>
</comment>
<keyword evidence="13 21" id="KW-0411">Iron-sulfur</keyword>
<feature type="region of interest" description="Disordered" evidence="22">
    <location>
        <begin position="1074"/>
        <end position="1095"/>
    </location>
</feature>
<dbReference type="FunFam" id="3.30.43.10:FF:000001">
    <property type="entry name" value="Xanthine dehydrogenase/oxidase"/>
    <property type="match status" value="1"/>
</dbReference>
<evidence type="ECO:0000256" key="5">
    <source>
        <dbReference type="ARBA" id="ARBA00013123"/>
    </source>
</evidence>
<feature type="binding site" evidence="21">
    <location>
        <position position="922"/>
    </location>
    <ligand>
        <name>Mo-molybdopterin</name>
        <dbReference type="ChEBI" id="CHEBI:71302"/>
    </ligand>
    <ligandPart>
        <name>Mo</name>
        <dbReference type="ChEBI" id="CHEBI:28685"/>
    </ligandPart>
</feature>
<dbReference type="Pfam" id="PF00111">
    <property type="entry name" value="Fer2"/>
    <property type="match status" value="1"/>
</dbReference>
<dbReference type="FunFam" id="1.10.150.120:FF:000001">
    <property type="entry name" value="Aldehyde oxidase 1"/>
    <property type="match status" value="1"/>
</dbReference>
<keyword evidence="6 21" id="KW-0500">Molybdenum</keyword>
<dbReference type="GO" id="GO:0004854">
    <property type="term" value="F:xanthine dehydrogenase activity"/>
    <property type="evidence" value="ECO:0007669"/>
    <property type="project" value="UniProtKB-EC"/>
</dbReference>
<dbReference type="PIRSF" id="PIRSF000127">
    <property type="entry name" value="Xanthine_DH"/>
    <property type="match status" value="1"/>
</dbReference>
<feature type="binding site" evidence="21">
    <location>
        <position position="155"/>
    </location>
    <ligand>
        <name>[2Fe-2S] cluster</name>
        <dbReference type="ChEBI" id="CHEBI:190135"/>
        <label>2</label>
    </ligand>
</feature>
<feature type="binding site" evidence="20">
    <location>
        <begin position="264"/>
        <end position="271"/>
    </location>
    <ligand>
        <name>FAD</name>
        <dbReference type="ChEBI" id="CHEBI:57692"/>
    </ligand>
</feature>
<dbReference type="GO" id="GO:0005777">
    <property type="term" value="C:peroxisome"/>
    <property type="evidence" value="ECO:0007669"/>
    <property type="project" value="UniProtKB-SubCell"/>
</dbReference>